<proteinExistence type="predicted"/>
<evidence type="ECO:0000256" key="2">
    <source>
        <dbReference type="ARBA" id="ARBA00023033"/>
    </source>
</evidence>
<keyword evidence="5" id="KW-1185">Reference proteome</keyword>
<evidence type="ECO:0000259" key="3">
    <source>
        <dbReference type="Pfam" id="PF00296"/>
    </source>
</evidence>
<dbReference type="InterPro" id="IPR011251">
    <property type="entry name" value="Luciferase-like_dom"/>
</dbReference>
<accession>A0A7J5B4B0</accession>
<evidence type="ECO:0000313" key="4">
    <source>
        <dbReference type="EMBL" id="KAB1638864.1"/>
    </source>
</evidence>
<dbReference type="Proteomes" id="UP000490386">
    <property type="component" value="Unassembled WGS sequence"/>
</dbReference>
<dbReference type="PANTHER" id="PTHR30137:SF8">
    <property type="entry name" value="BLR5498 PROTEIN"/>
    <property type="match status" value="1"/>
</dbReference>
<dbReference type="InterPro" id="IPR050766">
    <property type="entry name" value="Bact_Lucif_Oxidored"/>
</dbReference>
<name>A0A7J5B4B0_9MICO</name>
<dbReference type="Pfam" id="PF00296">
    <property type="entry name" value="Bac_luciferase"/>
    <property type="match status" value="1"/>
</dbReference>
<reference evidence="4 5" key="1">
    <citation type="submission" date="2019-09" db="EMBL/GenBank/DDBJ databases">
        <title>Phylogeny of genus Pseudoclavibacter and closely related genus.</title>
        <authorList>
            <person name="Li Y."/>
        </authorList>
    </citation>
    <scope>NUCLEOTIDE SEQUENCE [LARGE SCALE GENOMIC DNA]</scope>
    <source>
        <strain evidence="4 5">THG-MD12</strain>
    </source>
</reference>
<dbReference type="AlphaFoldDB" id="A0A7J5B4B0"/>
<protein>
    <submittedName>
        <fullName evidence="4">LLM class flavin-dependent oxidoreductase</fullName>
    </submittedName>
</protein>
<dbReference type="PANTHER" id="PTHR30137">
    <property type="entry name" value="LUCIFERASE-LIKE MONOOXYGENASE"/>
    <property type="match status" value="1"/>
</dbReference>
<evidence type="ECO:0000313" key="5">
    <source>
        <dbReference type="Proteomes" id="UP000490386"/>
    </source>
</evidence>
<dbReference type="OrthoDB" id="9776438at2"/>
<dbReference type="Gene3D" id="3.20.20.30">
    <property type="entry name" value="Luciferase-like domain"/>
    <property type="match status" value="1"/>
</dbReference>
<dbReference type="RefSeq" id="WP_151421918.1">
    <property type="nucleotide sequence ID" value="NZ_WBJX01000001.1"/>
</dbReference>
<feature type="domain" description="Luciferase-like" evidence="3">
    <location>
        <begin position="15"/>
        <end position="303"/>
    </location>
</feature>
<gene>
    <name evidence="4" type="ORF">F8O03_00440</name>
</gene>
<keyword evidence="1" id="KW-0560">Oxidoreductase</keyword>
<dbReference type="InterPro" id="IPR036661">
    <property type="entry name" value="Luciferase-like_sf"/>
</dbReference>
<evidence type="ECO:0000256" key="1">
    <source>
        <dbReference type="ARBA" id="ARBA00023002"/>
    </source>
</evidence>
<dbReference type="EMBL" id="WBJX01000001">
    <property type="protein sequence ID" value="KAB1638864.1"/>
    <property type="molecule type" value="Genomic_DNA"/>
</dbReference>
<sequence length="366" mass="39958">MKFQVLDIVPHVPNPVTGEQLTPSERLHETLEFALRAEELGFDAFSVGERHAGRFLSSSPSVLLGAIAAQTSTIRLQTGVTVLSILDPVRVAEDFATIDQLSRGRLEITIGKGNEVAQFPLFGLEIDDQWELLAEKYALLRHLWRETELDWPGTEFTRPLTKVTTLPRPYAGPPRVWHGSATTLASAALAAKWGDPLFSANAIQPLRNYEVLVRHYRDEFERHGHDPRTAYVGAGAGSLFIAETSQAAKEQYGPVYEALVAATNVPGNNSVFRDIDHAIAEGPALVGSPQQVIDKIGRFHGAFGHDLQSISLPTTLPHEQQLEQLEYFATAVIPALREEFPTTLWGDGDAQLGRACSAEPVGASAA</sequence>
<dbReference type="GO" id="GO:0016705">
    <property type="term" value="F:oxidoreductase activity, acting on paired donors, with incorporation or reduction of molecular oxygen"/>
    <property type="evidence" value="ECO:0007669"/>
    <property type="project" value="InterPro"/>
</dbReference>
<dbReference type="GO" id="GO:0005829">
    <property type="term" value="C:cytosol"/>
    <property type="evidence" value="ECO:0007669"/>
    <property type="project" value="TreeGrafter"/>
</dbReference>
<organism evidence="4 5">
    <name type="scientific">Pseudoclavibacter terrae</name>
    <dbReference type="NCBI Taxonomy" id="1530195"/>
    <lineage>
        <taxon>Bacteria</taxon>
        <taxon>Bacillati</taxon>
        <taxon>Actinomycetota</taxon>
        <taxon>Actinomycetes</taxon>
        <taxon>Micrococcales</taxon>
        <taxon>Microbacteriaceae</taxon>
        <taxon>Pseudoclavibacter</taxon>
    </lineage>
</organism>
<keyword evidence="2" id="KW-0503">Monooxygenase</keyword>
<dbReference type="SUPFAM" id="SSF51679">
    <property type="entry name" value="Bacterial luciferase-like"/>
    <property type="match status" value="1"/>
</dbReference>
<dbReference type="GO" id="GO:0004497">
    <property type="term" value="F:monooxygenase activity"/>
    <property type="evidence" value="ECO:0007669"/>
    <property type="project" value="UniProtKB-KW"/>
</dbReference>
<comment type="caution">
    <text evidence="4">The sequence shown here is derived from an EMBL/GenBank/DDBJ whole genome shotgun (WGS) entry which is preliminary data.</text>
</comment>